<dbReference type="CDD" id="cd06223">
    <property type="entry name" value="PRTases_typeI"/>
    <property type="match status" value="1"/>
</dbReference>
<accession>A0A8J4HD41</accession>
<dbReference type="PANTHER" id="PTHR47505">
    <property type="entry name" value="DNA UTILIZATION PROTEIN YHGH"/>
    <property type="match status" value="1"/>
</dbReference>
<evidence type="ECO:0000259" key="2">
    <source>
        <dbReference type="Pfam" id="PF18912"/>
    </source>
</evidence>
<dbReference type="Pfam" id="PF18912">
    <property type="entry name" value="DZR_2"/>
    <property type="match status" value="1"/>
</dbReference>
<dbReference type="AlphaFoldDB" id="A0A8J4HD41"/>
<name>A0A8J4HD41_9PROT</name>
<dbReference type="InterPro" id="IPR044005">
    <property type="entry name" value="DZR_2"/>
</dbReference>
<dbReference type="EMBL" id="DTQM01000188">
    <property type="protein sequence ID" value="HGC43500.1"/>
    <property type="molecule type" value="Genomic_DNA"/>
</dbReference>
<comment type="similarity">
    <text evidence="1">Belongs to the ComF/GntX family.</text>
</comment>
<feature type="domain" description="Double zinc ribbon" evidence="2">
    <location>
        <begin position="17"/>
        <end position="78"/>
    </location>
</feature>
<organism evidence="3">
    <name type="scientific">Acidicaldus sp</name>
    <dbReference type="NCBI Taxonomy" id="1872105"/>
    <lineage>
        <taxon>Bacteria</taxon>
        <taxon>Pseudomonadati</taxon>
        <taxon>Pseudomonadota</taxon>
        <taxon>Alphaproteobacteria</taxon>
        <taxon>Acetobacterales</taxon>
        <taxon>Acetobacteraceae</taxon>
        <taxon>Acidicaldus</taxon>
    </lineage>
</organism>
<comment type="caution">
    <text evidence="3">The sequence shown here is derived from an EMBL/GenBank/DDBJ whole genome shotgun (WGS) entry which is preliminary data.</text>
</comment>
<dbReference type="Gene3D" id="3.40.50.2020">
    <property type="match status" value="1"/>
</dbReference>
<dbReference type="SUPFAM" id="SSF53271">
    <property type="entry name" value="PRTase-like"/>
    <property type="match status" value="1"/>
</dbReference>
<gene>
    <name evidence="3" type="ORF">ENY07_09830</name>
</gene>
<evidence type="ECO:0000313" key="3">
    <source>
        <dbReference type="EMBL" id="HGC43500.1"/>
    </source>
</evidence>
<evidence type="ECO:0000256" key="1">
    <source>
        <dbReference type="ARBA" id="ARBA00008007"/>
    </source>
</evidence>
<reference evidence="3" key="1">
    <citation type="journal article" date="2020" name="mSystems">
        <title>Genome- and Community-Level Interaction Insights into Carbon Utilization and Element Cycling Functions of Hydrothermarchaeota in Hydrothermal Sediment.</title>
        <authorList>
            <person name="Zhou Z."/>
            <person name="Liu Y."/>
            <person name="Xu W."/>
            <person name="Pan J."/>
            <person name="Luo Z.H."/>
            <person name="Li M."/>
        </authorList>
    </citation>
    <scope>NUCLEOTIDE SEQUENCE</scope>
    <source>
        <strain evidence="3">SpSt-997</strain>
    </source>
</reference>
<dbReference type="InterPro" id="IPR000836">
    <property type="entry name" value="PRTase_dom"/>
</dbReference>
<proteinExistence type="inferred from homology"/>
<dbReference type="PANTHER" id="PTHR47505:SF1">
    <property type="entry name" value="DNA UTILIZATION PROTEIN YHGH"/>
    <property type="match status" value="1"/>
</dbReference>
<dbReference type="InterPro" id="IPR029057">
    <property type="entry name" value="PRTase-like"/>
</dbReference>
<protein>
    <submittedName>
        <fullName evidence="3">ComF family protein</fullName>
    </submittedName>
</protein>
<sequence>MPPRHAERLLRRAATGLLDVLLPPLCLTCDRPVGAPGQFCSACFQRVSFITAPCCVRCGAPFVHIAFSGADGLCPHCRAHPPQFDRARAAFRYDAMAKRLILPFKHGDRTELALPLARFMARAGGELLQAADLLVPVPLHRSRLLARRYNQAALLAFALGRLAGRPVLVDALLRRRATAMLGDLGAAERAVEMADAIALRPSRAGRIAGQRVLLIDDVLTSGATANACASALRAGGASGVDVLALARVPDPRVQ</sequence>
<dbReference type="InterPro" id="IPR051910">
    <property type="entry name" value="ComF/GntX_DNA_util-trans"/>
</dbReference>